<gene>
    <name evidence="2" type="ordered locus">Calhy_2486</name>
</gene>
<keyword evidence="1" id="KW-0812">Transmembrane</keyword>
<dbReference type="KEGG" id="chd:Calhy_2486"/>
<keyword evidence="1" id="KW-0472">Membrane</keyword>
<dbReference type="AlphaFoldDB" id="E4Q9S6"/>
<feature type="transmembrane region" description="Helical" evidence="1">
    <location>
        <begin position="12"/>
        <end position="31"/>
    </location>
</feature>
<name>E4Q9S6_CALH1</name>
<reference evidence="2 3" key="2">
    <citation type="journal article" date="2011" name="J. Bacteriol.">
        <title>Complete genome sequences for the anaerobic, extremely thermophilic plant biomass-degrading bacteria Caldicellulosiruptor hydrothermalis, Caldicellulosiruptor kristjanssonii, Caldicellulosiruptor kronotskyensis, Caldicellulosiruptor owensenis, and Caldicellulosiruptor lactoaceticus.</title>
        <authorList>
            <person name="Blumer-Schuette S.E."/>
            <person name="Ozdemir I."/>
            <person name="Mistry D."/>
            <person name="Lucas S."/>
            <person name="Lapidus A."/>
            <person name="Cheng J.F."/>
            <person name="Goodwin L.A."/>
            <person name="Pitluck S."/>
            <person name="Land M.L."/>
            <person name="Hauser L.J."/>
            <person name="Woyke T."/>
            <person name="Mikhailova N."/>
            <person name="Pati A."/>
            <person name="Kyrpides N.C."/>
            <person name="Ivanova N."/>
            <person name="Detter J.C."/>
            <person name="Walston-Davenport K."/>
            <person name="Han S."/>
            <person name="Adams M.W."/>
            <person name="Kelly R.M."/>
        </authorList>
    </citation>
    <scope>NUCLEOTIDE SEQUENCE [LARGE SCALE GENOMIC DNA]</scope>
    <source>
        <strain evidence="3">DSM 18901 / VKM B-2411 / 108</strain>
    </source>
</reference>
<keyword evidence="1" id="KW-1133">Transmembrane helix</keyword>
<dbReference type="OrthoDB" id="916275at2"/>
<dbReference type="Gene3D" id="3.20.20.80">
    <property type="entry name" value="Glycosidases"/>
    <property type="match status" value="2"/>
</dbReference>
<proteinExistence type="predicted"/>
<evidence type="ECO:0000313" key="3">
    <source>
        <dbReference type="Proteomes" id="UP000006890"/>
    </source>
</evidence>
<dbReference type="Proteomes" id="UP000006890">
    <property type="component" value="Chromosome"/>
</dbReference>
<dbReference type="STRING" id="632292.Calhy_2486"/>
<keyword evidence="3" id="KW-1185">Reference proteome</keyword>
<dbReference type="RefSeq" id="WP_013404319.1">
    <property type="nucleotide sequence ID" value="NC_014652.1"/>
</dbReference>
<dbReference type="HOGENOM" id="CLU_295233_0_0_9"/>
<dbReference type="EMBL" id="CP002219">
    <property type="protein sequence ID" value="ADQ08181.1"/>
    <property type="molecule type" value="Genomic_DNA"/>
</dbReference>
<accession>E4Q9S6</accession>
<evidence type="ECO:0000313" key="2">
    <source>
        <dbReference type="EMBL" id="ADQ08181.1"/>
    </source>
</evidence>
<dbReference type="SUPFAM" id="SSF51445">
    <property type="entry name" value="(Trans)glycosidases"/>
    <property type="match status" value="1"/>
</dbReference>
<dbReference type="eggNOG" id="COG0457">
    <property type="taxonomic scope" value="Bacteria"/>
</dbReference>
<evidence type="ECO:0000256" key="1">
    <source>
        <dbReference type="SAM" id="Phobius"/>
    </source>
</evidence>
<protein>
    <submittedName>
        <fullName evidence="2">Uncharacterized protein</fullName>
    </submittedName>
</protein>
<dbReference type="InterPro" id="IPR017853">
    <property type="entry name" value="GH"/>
</dbReference>
<reference key="1">
    <citation type="submission" date="2010-09" db="EMBL/GenBank/DDBJ databases">
        <title>Complete sequence of Caldicellulosiruptor hydrothermalis 108.</title>
        <authorList>
            <consortium name="US DOE Joint Genome Institute"/>
            <person name="Lucas S."/>
            <person name="Copeland A."/>
            <person name="Lapidus A."/>
            <person name="Cheng J.-F."/>
            <person name="Bruce D."/>
            <person name="Goodwin L."/>
            <person name="Pitluck S."/>
            <person name="Davenport K."/>
            <person name="Detter J.C."/>
            <person name="Han C."/>
            <person name="Tapia R."/>
            <person name="Land M."/>
            <person name="Hauser L."/>
            <person name="Chang Y.-J."/>
            <person name="Jeffries C."/>
            <person name="Kyrpides N."/>
            <person name="Ivanova N."/>
            <person name="Mikhailova N."/>
            <person name="Blumer-Schuette S.E."/>
            <person name="Kelly R.M."/>
            <person name="Woyke T."/>
        </authorList>
    </citation>
    <scope>NUCLEOTIDE SEQUENCE</scope>
    <source>
        <strain>108</strain>
    </source>
</reference>
<organism evidence="2 3">
    <name type="scientific">Caldicellulosiruptor hydrothermalis (strain DSM 18901 / VKM B-2411 / 108)</name>
    <dbReference type="NCBI Taxonomy" id="632292"/>
    <lineage>
        <taxon>Bacteria</taxon>
        <taxon>Bacillati</taxon>
        <taxon>Bacillota</taxon>
        <taxon>Bacillota incertae sedis</taxon>
        <taxon>Caldicellulosiruptorales</taxon>
        <taxon>Caldicellulosiruptoraceae</taxon>
        <taxon>Caldicellulosiruptor</taxon>
    </lineage>
</organism>
<sequence length="1057" mass="123383">MKRMSIKPKNVISTLIILFLIILLMPLLTWLHKDTKSLNIWIIDKTVPNTDYREHGGLFWLFNFLKIKNPNLNSYNLEKDYFGFVPKKNSSSNYHTKDIDLKTLENQANPEIIYLTDAYGVYDNDLKKESKMDKRSALIYGGVSKDDILYIKSSLKNNVLIGEFNILQSPTPEDISVELQNLFGIEWTKWYGRYYASLQKDLEVPDFIVELYENMYKSKWSFKKAGFVILSESGQIVVLEKGKDFSSKALKLEFVNNYDAYFNAQNDVGFYYWFEIVKPKSAKVLANFKFNLTPTGKRKLESFNLPLVFPAILKHQTSQYTSYYFAGDFADLKPKRVPYQYSIADRLYKMFTFEKSGFQDAFYWKVYVPMMKRIISDIKPNGTKTIANFEPIKLENGISLKTRIQENKFLIFTQNGWREFFIKGVNMGLAQPGKYFTQMPDDPLTYLRWFEMISQMNANTVRLYTLAPPEFYKALKVFNLKNPDKKLYLIQEIWPDEDVPDQNYLNAEYDKAFKKEIENVIDAIHGKAQIPKRTGRAYGSYTADVSMYTIAILIGRELEPDEVISTNTKNKTETYDGEYIKVRGSPTEVWLASACDYALEYETRKYNMQHPVAIVSWPTLDPISHPSEFNEYGKKELEYNDKAEININHFDLGKNNLAGFFGAYHIYPNYPDFMNNEDKYKKYTDEEGRFMYGGYLRELMENHTKFPALVAEFGLATGMGIAHQNPDGYNHGGLDEESQGKGIVRMMKAIKREGYIGGLIFEWMDEWAKKTWITEPFMIPYERHVLWHNRLDPEQNYGILANEASLPKDRFVISEAGKIKSLEISSNAEYLYLKIELDKEFSKTDELLIGIDTYDRKRGEFKLSEKLNLLLPSGVEFLLKITLDESKILAIPSYNISKGRYSSEISFSAKFENIIMQINKERVTQDGRKIPAIYHKFSILPKGKFGDSKYAWYVEKNRIYIRIPWMLLNVSDPSSRTVLDDKRTFKQLSRDILRTTKTDGFVFYCALFEEGKLGDILPGNSNFEVKKYIWQTWENVEYVERLKESYKYIQEFFATIE</sequence>